<evidence type="ECO:0000313" key="8">
    <source>
        <dbReference type="Proteomes" id="UP000240739"/>
    </source>
</evidence>
<organism evidence="7 8">
    <name type="scientific">Paraconexibacter algicola</name>
    <dbReference type="NCBI Taxonomy" id="2133960"/>
    <lineage>
        <taxon>Bacteria</taxon>
        <taxon>Bacillati</taxon>
        <taxon>Actinomycetota</taxon>
        <taxon>Thermoleophilia</taxon>
        <taxon>Solirubrobacterales</taxon>
        <taxon>Paraconexibacteraceae</taxon>
        <taxon>Paraconexibacter</taxon>
    </lineage>
</organism>
<dbReference type="InterPro" id="IPR047817">
    <property type="entry name" value="ABC2_TM_bact-type"/>
</dbReference>
<feature type="transmembrane region" description="Helical" evidence="5">
    <location>
        <begin position="60"/>
        <end position="83"/>
    </location>
</feature>
<feature type="transmembrane region" description="Helical" evidence="5">
    <location>
        <begin position="30"/>
        <end position="54"/>
    </location>
</feature>
<keyword evidence="8" id="KW-1185">Reference proteome</keyword>
<feature type="transmembrane region" description="Helical" evidence="5">
    <location>
        <begin position="173"/>
        <end position="190"/>
    </location>
</feature>
<reference evidence="7 8" key="1">
    <citation type="submission" date="2018-03" db="EMBL/GenBank/DDBJ databases">
        <title>Aquarubrobacter algicola gen. nov., sp. nov., a novel actinobacterium isolated from shallow eutrophic lake during the end of cyanobacterial harmful algal blooms.</title>
        <authorList>
            <person name="Chun S.J."/>
        </authorList>
    </citation>
    <scope>NUCLEOTIDE SEQUENCE [LARGE SCALE GENOMIC DNA]</scope>
    <source>
        <strain evidence="7 8">Seoho-28</strain>
    </source>
</reference>
<comment type="subcellular location">
    <subcellularLocation>
        <location evidence="5">Cell membrane</location>
        <topology evidence="5">Multi-pass membrane protein</topology>
    </subcellularLocation>
    <subcellularLocation>
        <location evidence="1">Membrane</location>
        <topology evidence="1">Multi-pass membrane protein</topology>
    </subcellularLocation>
</comment>
<dbReference type="InterPro" id="IPR000412">
    <property type="entry name" value="ABC_2_transport"/>
</dbReference>
<dbReference type="PANTHER" id="PTHR43229">
    <property type="entry name" value="NODULATION PROTEIN J"/>
    <property type="match status" value="1"/>
</dbReference>
<dbReference type="Pfam" id="PF01061">
    <property type="entry name" value="ABC2_membrane"/>
    <property type="match status" value="1"/>
</dbReference>
<comment type="caution">
    <text evidence="7">The sequence shown here is derived from an EMBL/GenBank/DDBJ whole genome shotgun (WGS) entry which is preliminary data.</text>
</comment>
<evidence type="ECO:0000256" key="2">
    <source>
        <dbReference type="ARBA" id="ARBA00022692"/>
    </source>
</evidence>
<keyword evidence="5" id="KW-1003">Cell membrane</keyword>
<dbReference type="EMBL" id="PYYB01000001">
    <property type="protein sequence ID" value="PTL60387.1"/>
    <property type="molecule type" value="Genomic_DNA"/>
</dbReference>
<feature type="domain" description="ABC transmembrane type-2" evidence="6">
    <location>
        <begin position="25"/>
        <end position="263"/>
    </location>
</feature>
<dbReference type="AlphaFoldDB" id="A0A2T4UMA6"/>
<dbReference type="PROSITE" id="PS51012">
    <property type="entry name" value="ABC_TM2"/>
    <property type="match status" value="1"/>
</dbReference>
<dbReference type="OrthoDB" id="670210at2"/>
<dbReference type="RefSeq" id="WP_107569032.1">
    <property type="nucleotide sequence ID" value="NZ_PYYB01000001.1"/>
</dbReference>
<dbReference type="PIRSF" id="PIRSF006648">
    <property type="entry name" value="DrrB"/>
    <property type="match status" value="1"/>
</dbReference>
<evidence type="ECO:0000313" key="7">
    <source>
        <dbReference type="EMBL" id="PTL60387.1"/>
    </source>
</evidence>
<comment type="similarity">
    <text evidence="5">Belongs to the ABC-2 integral membrane protein family.</text>
</comment>
<keyword evidence="4 5" id="KW-0472">Membrane</keyword>
<accession>A0A2T4UMA6</accession>
<evidence type="ECO:0000256" key="3">
    <source>
        <dbReference type="ARBA" id="ARBA00022989"/>
    </source>
</evidence>
<keyword evidence="3 5" id="KW-1133">Transmembrane helix</keyword>
<keyword evidence="2 5" id="KW-0812">Transmembrane</keyword>
<feature type="transmembrane region" description="Helical" evidence="5">
    <location>
        <begin position="104"/>
        <end position="129"/>
    </location>
</feature>
<keyword evidence="5" id="KW-0813">Transport</keyword>
<evidence type="ECO:0000256" key="1">
    <source>
        <dbReference type="ARBA" id="ARBA00004141"/>
    </source>
</evidence>
<protein>
    <recommendedName>
        <fullName evidence="5">Transport permease protein</fullName>
    </recommendedName>
</protein>
<dbReference type="PANTHER" id="PTHR43229:SF2">
    <property type="entry name" value="NODULATION PROTEIN J"/>
    <property type="match status" value="1"/>
</dbReference>
<evidence type="ECO:0000256" key="5">
    <source>
        <dbReference type="RuleBase" id="RU361157"/>
    </source>
</evidence>
<dbReference type="GO" id="GO:0140359">
    <property type="term" value="F:ABC-type transporter activity"/>
    <property type="evidence" value="ECO:0007669"/>
    <property type="project" value="InterPro"/>
</dbReference>
<name>A0A2T4UMA6_9ACTN</name>
<dbReference type="GO" id="GO:0043190">
    <property type="term" value="C:ATP-binding cassette (ABC) transporter complex"/>
    <property type="evidence" value="ECO:0007669"/>
    <property type="project" value="InterPro"/>
</dbReference>
<evidence type="ECO:0000256" key="4">
    <source>
        <dbReference type="ARBA" id="ARBA00023136"/>
    </source>
</evidence>
<evidence type="ECO:0000259" key="6">
    <source>
        <dbReference type="PROSITE" id="PS51012"/>
    </source>
</evidence>
<dbReference type="InterPro" id="IPR051784">
    <property type="entry name" value="Nod_factor_ABC_transporter"/>
</dbReference>
<dbReference type="InterPro" id="IPR013525">
    <property type="entry name" value="ABC2_TM"/>
</dbReference>
<proteinExistence type="inferred from homology"/>
<dbReference type="Proteomes" id="UP000240739">
    <property type="component" value="Unassembled WGS sequence"/>
</dbReference>
<feature type="transmembrane region" description="Helical" evidence="5">
    <location>
        <begin position="141"/>
        <end position="161"/>
    </location>
</feature>
<sequence>MSSPLLSDVWVIARRGLLHMRRQPEVLADATFQPIMFVLLFAYVFGGAIAVPGGGDYKEFLMGGIFAQTLVFSCFGVAMGLAADRGNGAVDRFRSLPISRGAVLGGHALANMIKTVLPITLMAICGLIVGWTPNGPLLDTVAGFGLMFLFSFAMIWVGVLLGSTLATPEAVQGVTFTVLFPLTFIASTFVPTDTLPGVLRTIAEWNPTTTLADALRRLFDNPGAVAPADVPWSLAHPIAYTLIWIAAIVAICAPLAVSRYQRSITD</sequence>
<feature type="transmembrane region" description="Helical" evidence="5">
    <location>
        <begin position="238"/>
        <end position="257"/>
    </location>
</feature>
<gene>
    <name evidence="7" type="ORF">C7Y72_12420</name>
</gene>